<dbReference type="InterPro" id="IPR050314">
    <property type="entry name" value="Glycosyl_Hydrlase_18"/>
</dbReference>
<accession>A0A9P0AVT4</accession>
<evidence type="ECO:0000256" key="1">
    <source>
        <dbReference type="ARBA" id="ARBA00022729"/>
    </source>
</evidence>
<dbReference type="FunFam" id="3.10.50.10:FF:000003">
    <property type="entry name" value="Class V chitinase CHIT5b"/>
    <property type="match status" value="1"/>
</dbReference>
<dbReference type="InterPro" id="IPR029070">
    <property type="entry name" value="Chitinase_insertion_sf"/>
</dbReference>
<dbReference type="InterPro" id="IPR001579">
    <property type="entry name" value="Glyco_hydro_18_chit_AS"/>
</dbReference>
<keyword evidence="3" id="KW-0325">Glycoprotein</keyword>
<proteinExistence type="inferred from homology"/>
<dbReference type="GO" id="GO:0008061">
    <property type="term" value="F:chitin binding"/>
    <property type="evidence" value="ECO:0007669"/>
    <property type="project" value="InterPro"/>
</dbReference>
<keyword evidence="7" id="KW-0472">Membrane</keyword>
<dbReference type="GO" id="GO:0004568">
    <property type="term" value="F:chitinase activity"/>
    <property type="evidence" value="ECO:0007669"/>
    <property type="project" value="UniProtKB-ARBA"/>
</dbReference>
<dbReference type="SUPFAM" id="SSF54556">
    <property type="entry name" value="Chitinase insertion domain"/>
    <property type="match status" value="1"/>
</dbReference>
<evidence type="ECO:0000256" key="4">
    <source>
        <dbReference type="ARBA" id="ARBA00023295"/>
    </source>
</evidence>
<dbReference type="SUPFAM" id="SSF51445">
    <property type="entry name" value="(Trans)glycosidases"/>
    <property type="match status" value="1"/>
</dbReference>
<evidence type="ECO:0000256" key="7">
    <source>
        <dbReference type="SAM" id="Phobius"/>
    </source>
</evidence>
<dbReference type="EMBL" id="OV121141">
    <property type="protein sequence ID" value="CAH0549109.1"/>
    <property type="molecule type" value="Genomic_DNA"/>
</dbReference>
<dbReference type="AlphaFoldDB" id="A0A9P0AVT4"/>
<dbReference type="PROSITE" id="PS01095">
    <property type="entry name" value="GH18_1"/>
    <property type="match status" value="1"/>
</dbReference>
<dbReference type="GO" id="GO:0005975">
    <property type="term" value="P:carbohydrate metabolic process"/>
    <property type="evidence" value="ECO:0007669"/>
    <property type="project" value="InterPro"/>
</dbReference>
<dbReference type="InterPro" id="IPR017853">
    <property type="entry name" value="GH"/>
</dbReference>
<evidence type="ECO:0000259" key="8">
    <source>
        <dbReference type="PROSITE" id="PS51910"/>
    </source>
</evidence>
<protein>
    <recommendedName>
        <fullName evidence="8">GH18 domain-containing protein</fullName>
    </recommendedName>
</protein>
<dbReference type="Pfam" id="PF00704">
    <property type="entry name" value="Glyco_hydro_18"/>
    <property type="match status" value="1"/>
</dbReference>
<reference evidence="9" key="1">
    <citation type="submission" date="2021-12" db="EMBL/GenBank/DDBJ databases">
        <authorList>
            <person name="King R."/>
        </authorList>
    </citation>
    <scope>NUCLEOTIDE SEQUENCE</scope>
</reference>
<dbReference type="InterPro" id="IPR011583">
    <property type="entry name" value="Chitinase_II/V-like_cat"/>
</dbReference>
<feature type="transmembrane region" description="Helical" evidence="7">
    <location>
        <begin position="28"/>
        <end position="52"/>
    </location>
</feature>
<organism evidence="9 10">
    <name type="scientific">Brassicogethes aeneus</name>
    <name type="common">Rape pollen beetle</name>
    <name type="synonym">Meligethes aeneus</name>
    <dbReference type="NCBI Taxonomy" id="1431903"/>
    <lineage>
        <taxon>Eukaryota</taxon>
        <taxon>Metazoa</taxon>
        <taxon>Ecdysozoa</taxon>
        <taxon>Arthropoda</taxon>
        <taxon>Hexapoda</taxon>
        <taxon>Insecta</taxon>
        <taxon>Pterygota</taxon>
        <taxon>Neoptera</taxon>
        <taxon>Endopterygota</taxon>
        <taxon>Coleoptera</taxon>
        <taxon>Polyphaga</taxon>
        <taxon>Cucujiformia</taxon>
        <taxon>Nitidulidae</taxon>
        <taxon>Meligethinae</taxon>
        <taxon>Brassicogethes</taxon>
    </lineage>
</organism>
<dbReference type="GO" id="GO:0006032">
    <property type="term" value="P:chitin catabolic process"/>
    <property type="evidence" value="ECO:0007669"/>
    <property type="project" value="UniProtKB-ARBA"/>
</dbReference>
<feature type="domain" description="GH18" evidence="8">
    <location>
        <begin position="103"/>
        <end position="454"/>
    </location>
</feature>
<sequence length="454" mass="52357">MYSEDHTRYVLLTNGANRTNWRFDRRTLILLSVIILPIVFFCGTYMTLFGVYEKTVYPITQTLNVPDQLVERSDKYGKFVNVVNTEKIGFLSHIKNISDYRQYKLVCYYNFPQNEIVQLKGENIDPNLCTHLNLAFVSVVNNTLNVENSQLNDIKRILLLKNVNKDLKILLSVGGAGDKNGWPEMVKNHTNRKSFIKSVMTFIKTYKIDGVDLDWEFPNINENSDKKQKQHFTQLLEEMFIAKRRQYLNFLITLAVAAPVNIVDFAYDIPYINEYVDFINLMSYDYHFYTKFTPFTGLNSPLYGSSNEASIFSSLNINYSVNYWNYKGMDKSKIVVGLPTYGHSFKLVNARNNGLYAPARGYGKLGSKGFIDFSQVCTFLALNHITPVFDLETKSPYASKYTEWISFDDAQSLSYKAEFIRDNHFGGAMVYSLNTDRTIKDFAYLQGKPIKNSL</sequence>
<dbReference type="OrthoDB" id="76388at2759"/>
<keyword evidence="7" id="KW-0812">Transmembrane</keyword>
<dbReference type="Gene3D" id="3.20.20.80">
    <property type="entry name" value="Glycosidases"/>
    <property type="match status" value="1"/>
</dbReference>
<dbReference type="SMART" id="SM00636">
    <property type="entry name" value="Glyco_18"/>
    <property type="match status" value="1"/>
</dbReference>
<keyword evidence="10" id="KW-1185">Reference proteome</keyword>
<keyword evidence="1" id="KW-0732">Signal</keyword>
<evidence type="ECO:0000256" key="2">
    <source>
        <dbReference type="ARBA" id="ARBA00022801"/>
    </source>
</evidence>
<dbReference type="PANTHER" id="PTHR11177">
    <property type="entry name" value="CHITINASE"/>
    <property type="match status" value="1"/>
</dbReference>
<keyword evidence="7" id="KW-1133">Transmembrane helix</keyword>
<gene>
    <name evidence="9" type="ORF">MELIAE_LOCUS2390</name>
</gene>
<comment type="similarity">
    <text evidence="6">Belongs to the glycosyl hydrolase 18 family.</text>
</comment>
<evidence type="ECO:0000256" key="3">
    <source>
        <dbReference type="ARBA" id="ARBA00023180"/>
    </source>
</evidence>
<evidence type="ECO:0000256" key="5">
    <source>
        <dbReference type="RuleBase" id="RU000489"/>
    </source>
</evidence>
<dbReference type="Gene3D" id="3.10.50.10">
    <property type="match status" value="1"/>
</dbReference>
<keyword evidence="2 5" id="KW-0378">Hydrolase</keyword>
<dbReference type="PROSITE" id="PS51910">
    <property type="entry name" value="GH18_2"/>
    <property type="match status" value="1"/>
</dbReference>
<dbReference type="PANTHER" id="PTHR11177:SF390">
    <property type="entry name" value="CHITINASE 11"/>
    <property type="match status" value="1"/>
</dbReference>
<dbReference type="Proteomes" id="UP001154078">
    <property type="component" value="Chromosome 10"/>
</dbReference>
<evidence type="ECO:0000256" key="6">
    <source>
        <dbReference type="RuleBase" id="RU004453"/>
    </source>
</evidence>
<dbReference type="InterPro" id="IPR001223">
    <property type="entry name" value="Glyco_hydro18_cat"/>
</dbReference>
<name>A0A9P0AVT4_BRAAE</name>
<keyword evidence="4 5" id="KW-0326">Glycosidase</keyword>
<evidence type="ECO:0000313" key="9">
    <source>
        <dbReference type="EMBL" id="CAH0549109.1"/>
    </source>
</evidence>
<dbReference type="GO" id="GO:0005576">
    <property type="term" value="C:extracellular region"/>
    <property type="evidence" value="ECO:0007669"/>
    <property type="project" value="TreeGrafter"/>
</dbReference>
<evidence type="ECO:0000313" key="10">
    <source>
        <dbReference type="Proteomes" id="UP001154078"/>
    </source>
</evidence>